<dbReference type="EMBL" id="CP046622">
    <property type="protein sequence ID" value="QGW80182.1"/>
    <property type="molecule type" value="Genomic_DNA"/>
</dbReference>
<dbReference type="OrthoDB" id="4552311at2"/>
<evidence type="ECO:0000313" key="2">
    <source>
        <dbReference type="Proteomes" id="UP000425817"/>
    </source>
</evidence>
<name>A0A6I6H004_VARPD</name>
<dbReference type="AlphaFoldDB" id="A0A6I6H004"/>
<dbReference type="Proteomes" id="UP000425817">
    <property type="component" value="Chromosome"/>
</dbReference>
<sequence>MTQMEKVEAVAVPTVFDDQGAWEIVRVDYALRQLTVVAQDVKSDTSIRVRFDDVVAYRVMDERDLGEYWPACSLPNGWVYSIRSGGWLSQESARSGSCVGLFYPGVQEYLVAGFTDCVSVLCTSEPRIELDPGNS</sequence>
<gene>
    <name evidence="1" type="ORF">GOQ09_00615</name>
</gene>
<evidence type="ECO:0000313" key="1">
    <source>
        <dbReference type="EMBL" id="QGW80182.1"/>
    </source>
</evidence>
<proteinExistence type="predicted"/>
<accession>A0A6I6H004</accession>
<protein>
    <submittedName>
        <fullName evidence="1">Uncharacterized protein</fullName>
    </submittedName>
</protein>
<organism evidence="1 2">
    <name type="scientific">Variovorax paradoxus</name>
    <dbReference type="NCBI Taxonomy" id="34073"/>
    <lineage>
        <taxon>Bacteria</taxon>
        <taxon>Pseudomonadati</taxon>
        <taxon>Pseudomonadota</taxon>
        <taxon>Betaproteobacteria</taxon>
        <taxon>Burkholderiales</taxon>
        <taxon>Comamonadaceae</taxon>
        <taxon>Variovorax</taxon>
    </lineage>
</organism>
<reference evidence="1 2" key="1">
    <citation type="submission" date="2019-12" db="EMBL/GenBank/DDBJ databases">
        <title>Hybrid Genome Assemblies of two High G+C Isolates from Undergraduate Microbiology Courses.</title>
        <authorList>
            <person name="Ne Ville C.J."/>
            <person name="Enright D."/>
            <person name="Hernandez I."/>
            <person name="Dodsworth J."/>
            <person name="Orwin P.M."/>
        </authorList>
    </citation>
    <scope>NUCLEOTIDE SEQUENCE [LARGE SCALE GENOMIC DNA]</scope>
    <source>
        <strain evidence="1 2">CSUSB</strain>
    </source>
</reference>
<dbReference type="RefSeq" id="WP_157611227.1">
    <property type="nucleotide sequence ID" value="NZ_CP046622.1"/>
</dbReference>